<sequence length="329" mass="37198">MACATWAPVPRPARVMVISNEVPMILLCLAGEQPIPNLLPARYHNPAQTFIAHTSLEASKKSARRLAGLMGNTRLFSVGDGYHISRILEALYREMGEPEDEVVVNVTGGTKPMMLAAFELARQRRYPVVYYQTEGPRGRDQKSTLYRYRFDEQRELHLEEGYPRELPALITLDDYLKAHLDGYHYNTKETDGKPLEDAVAKALKPHVDEIKQSVVPDGVKDQVEIDLLVRCGNHVGVFEIKTGGTGSDKHAIDQLTTMAAREYLGTYAARFMVTQASMEERYKALATALRVRVIELKEYYPGKPLSQKDQNRLFQTVSEILPTHQEPKR</sequence>
<dbReference type="GO" id="GO:0003676">
    <property type="term" value="F:nucleic acid binding"/>
    <property type="evidence" value="ECO:0007669"/>
    <property type="project" value="InterPro"/>
</dbReference>
<dbReference type="EMBL" id="DPBP01000026">
    <property type="protein sequence ID" value="HCE17403.1"/>
    <property type="molecule type" value="Genomic_DNA"/>
</dbReference>
<dbReference type="InterPro" id="IPR011856">
    <property type="entry name" value="tRNA_endonuc-like_dom_sf"/>
</dbReference>
<dbReference type="Proteomes" id="UP000264141">
    <property type="component" value="Unassembled WGS sequence"/>
</dbReference>
<evidence type="ECO:0000259" key="1">
    <source>
        <dbReference type="Pfam" id="PF23400"/>
    </source>
</evidence>
<gene>
    <name evidence="2" type="ORF">DEQ80_06055</name>
</gene>
<dbReference type="Gene3D" id="3.40.50.10770">
    <property type="entry name" value="Hypothetical protein VC1899 like domain (Restriction endonuclease-like)"/>
    <property type="match status" value="1"/>
</dbReference>
<dbReference type="STRING" id="229919.GCA_001050195_03417"/>
<name>A0A3D1JFY8_9CHLR</name>
<dbReference type="Pfam" id="PF23400">
    <property type="entry name" value="CARF_Card1"/>
    <property type="match status" value="1"/>
</dbReference>
<dbReference type="OrthoDB" id="159379at2"/>
<accession>A0A3D1JFY8</accession>
<evidence type="ECO:0000313" key="2">
    <source>
        <dbReference type="EMBL" id="HCE17403.1"/>
    </source>
</evidence>
<comment type="caution">
    <text evidence="2">The sequence shown here is derived from an EMBL/GenBank/DDBJ whole genome shotgun (WGS) entry which is preliminary data.</text>
</comment>
<dbReference type="Gene3D" id="3.40.1350.10">
    <property type="match status" value="1"/>
</dbReference>
<dbReference type="InterPro" id="IPR056339">
    <property type="entry name" value="CARF_Card1"/>
</dbReference>
<protein>
    <submittedName>
        <fullName evidence="2">DUF1887 domain-containing protein</fullName>
    </submittedName>
</protein>
<organism evidence="2 3">
    <name type="scientific">Anaerolinea thermolimosa</name>
    <dbReference type="NCBI Taxonomy" id="229919"/>
    <lineage>
        <taxon>Bacteria</taxon>
        <taxon>Bacillati</taxon>
        <taxon>Chloroflexota</taxon>
        <taxon>Anaerolineae</taxon>
        <taxon>Anaerolineales</taxon>
        <taxon>Anaerolineaceae</taxon>
        <taxon>Anaerolinea</taxon>
    </lineage>
</organism>
<evidence type="ECO:0000313" key="3">
    <source>
        <dbReference type="Proteomes" id="UP000264141"/>
    </source>
</evidence>
<dbReference type="SUPFAM" id="SSF52980">
    <property type="entry name" value="Restriction endonuclease-like"/>
    <property type="match status" value="1"/>
</dbReference>
<proteinExistence type="predicted"/>
<feature type="domain" description="Card1 CARF" evidence="1">
    <location>
        <begin position="25"/>
        <end position="137"/>
    </location>
</feature>
<reference evidence="2 3" key="1">
    <citation type="journal article" date="2018" name="Nat. Biotechnol.">
        <title>A standardized bacterial taxonomy based on genome phylogeny substantially revises the tree of life.</title>
        <authorList>
            <person name="Parks D.H."/>
            <person name="Chuvochina M."/>
            <person name="Waite D.W."/>
            <person name="Rinke C."/>
            <person name="Skarshewski A."/>
            <person name="Chaumeil P.A."/>
            <person name="Hugenholtz P."/>
        </authorList>
    </citation>
    <scope>NUCLEOTIDE SEQUENCE [LARGE SCALE GENOMIC DNA]</scope>
    <source>
        <strain evidence="2">UBA8781</strain>
    </source>
</reference>
<dbReference type="AlphaFoldDB" id="A0A3D1JFY8"/>
<dbReference type="InterPro" id="IPR011335">
    <property type="entry name" value="Restrct_endonuc-II-like"/>
</dbReference>